<name>A0A381ZET2_9ZZZZ</name>
<organism evidence="6">
    <name type="scientific">marine metagenome</name>
    <dbReference type="NCBI Taxonomy" id="408172"/>
    <lineage>
        <taxon>unclassified sequences</taxon>
        <taxon>metagenomes</taxon>
        <taxon>ecological metagenomes</taxon>
    </lineage>
</organism>
<dbReference type="Gene3D" id="3.30.230.40">
    <property type="entry name" value="Imidazole glycerol phosphate dehydratase, domain 1"/>
    <property type="match status" value="2"/>
</dbReference>
<dbReference type="Pfam" id="PF00475">
    <property type="entry name" value="IGPD"/>
    <property type="match status" value="1"/>
</dbReference>
<dbReference type="InterPro" id="IPR038494">
    <property type="entry name" value="IGPD_sf"/>
</dbReference>
<dbReference type="GO" id="GO:0000105">
    <property type="term" value="P:L-histidine biosynthetic process"/>
    <property type="evidence" value="ECO:0007669"/>
    <property type="project" value="UniProtKB-UniPathway"/>
</dbReference>
<gene>
    <name evidence="6" type="ORF">METZ01_LOCUS140630</name>
</gene>
<evidence type="ECO:0000313" key="6">
    <source>
        <dbReference type="EMBL" id="SVA87776.1"/>
    </source>
</evidence>
<dbReference type="EMBL" id="UINC01021047">
    <property type="protein sequence ID" value="SVA87776.1"/>
    <property type="molecule type" value="Genomic_DNA"/>
</dbReference>
<dbReference type="FunFam" id="3.30.230.40:FF:000003">
    <property type="entry name" value="Imidazoleglycerol-phosphate dehydratase HisB"/>
    <property type="match status" value="1"/>
</dbReference>
<dbReference type="FunFam" id="3.30.230.40:FF:000001">
    <property type="entry name" value="Imidazoleglycerol-phosphate dehydratase HisB"/>
    <property type="match status" value="1"/>
</dbReference>
<keyword evidence="4" id="KW-0368">Histidine biosynthesis</keyword>
<dbReference type="NCBIfam" id="NF002116">
    <property type="entry name" value="PRK00951.2-6"/>
    <property type="match status" value="1"/>
</dbReference>
<evidence type="ECO:0000256" key="1">
    <source>
        <dbReference type="ARBA" id="ARBA00005047"/>
    </source>
</evidence>
<keyword evidence="5" id="KW-0456">Lyase</keyword>
<dbReference type="PANTHER" id="PTHR23133">
    <property type="entry name" value="IMIDAZOLEGLYCEROL-PHOSPHATE DEHYDRATASE HIS7"/>
    <property type="match status" value="1"/>
</dbReference>
<dbReference type="HAMAP" id="MF_00076">
    <property type="entry name" value="HisB"/>
    <property type="match status" value="1"/>
</dbReference>
<evidence type="ECO:0000256" key="3">
    <source>
        <dbReference type="ARBA" id="ARBA00022605"/>
    </source>
</evidence>
<dbReference type="GO" id="GO:0004424">
    <property type="term" value="F:imidazoleglycerol-phosphate dehydratase activity"/>
    <property type="evidence" value="ECO:0007669"/>
    <property type="project" value="InterPro"/>
</dbReference>
<evidence type="ECO:0000256" key="4">
    <source>
        <dbReference type="ARBA" id="ARBA00023102"/>
    </source>
</evidence>
<dbReference type="PANTHER" id="PTHR23133:SF2">
    <property type="entry name" value="IMIDAZOLEGLYCEROL-PHOSPHATE DEHYDRATASE"/>
    <property type="match status" value="1"/>
</dbReference>
<sequence>MEAIIVSEQRQSRIERKTTETAIELELNLDGDGNAEVATGIGFFDHMLTAFARHSLFDLALRCDGDLDVDAHHTVEDIGICLGMALAEAVGDKSGLERFGHSYVPMDEALARSVVDLSGRSFLVLNAAFVDETVGEFPVAMVQEFLRSVTDHARINLHVDLLRSGNDHHGIEAIYKSVGRALSEAVRRSDRVTGIPSTKGSL</sequence>
<dbReference type="InterPro" id="IPR020565">
    <property type="entry name" value="ImidazoleglycerP_deHydtase_CS"/>
</dbReference>
<dbReference type="SUPFAM" id="SSF54211">
    <property type="entry name" value="Ribosomal protein S5 domain 2-like"/>
    <property type="match status" value="2"/>
</dbReference>
<dbReference type="InterPro" id="IPR000807">
    <property type="entry name" value="ImidazoleglycerolP_deHydtase"/>
</dbReference>
<evidence type="ECO:0000256" key="5">
    <source>
        <dbReference type="ARBA" id="ARBA00023239"/>
    </source>
</evidence>
<dbReference type="InterPro" id="IPR020568">
    <property type="entry name" value="Ribosomal_Su5_D2-typ_SF"/>
</dbReference>
<evidence type="ECO:0000256" key="2">
    <source>
        <dbReference type="ARBA" id="ARBA00016664"/>
    </source>
</evidence>
<dbReference type="CDD" id="cd07914">
    <property type="entry name" value="IGPD"/>
    <property type="match status" value="1"/>
</dbReference>
<dbReference type="PROSITE" id="PS00954">
    <property type="entry name" value="IGP_DEHYDRATASE_1"/>
    <property type="match status" value="1"/>
</dbReference>
<protein>
    <recommendedName>
        <fullName evidence="2">Imidazoleglycerol-phosphate dehydratase</fullName>
    </recommendedName>
</protein>
<accession>A0A381ZET2</accession>
<dbReference type="NCBIfam" id="NF002111">
    <property type="entry name" value="PRK00951.2-1"/>
    <property type="match status" value="1"/>
</dbReference>
<dbReference type="AlphaFoldDB" id="A0A381ZET2"/>
<dbReference type="NCBIfam" id="NF002114">
    <property type="entry name" value="PRK00951.2-4"/>
    <property type="match status" value="1"/>
</dbReference>
<comment type="pathway">
    <text evidence="1">Amino-acid biosynthesis; L-histidine biosynthesis; L-histidine from 5-phospho-alpha-D-ribose 1-diphosphate: step 6/9.</text>
</comment>
<dbReference type="UniPathway" id="UPA00031">
    <property type="reaction ID" value="UER00011"/>
</dbReference>
<proteinExistence type="inferred from homology"/>
<keyword evidence="3" id="KW-0028">Amino-acid biosynthesis</keyword>
<reference evidence="6" key="1">
    <citation type="submission" date="2018-05" db="EMBL/GenBank/DDBJ databases">
        <authorList>
            <person name="Lanie J.A."/>
            <person name="Ng W.-L."/>
            <person name="Kazmierczak K.M."/>
            <person name="Andrzejewski T.M."/>
            <person name="Davidsen T.M."/>
            <person name="Wayne K.J."/>
            <person name="Tettelin H."/>
            <person name="Glass J.I."/>
            <person name="Rusch D."/>
            <person name="Podicherti R."/>
            <person name="Tsui H.-C.T."/>
            <person name="Winkler M.E."/>
        </authorList>
    </citation>
    <scope>NUCLEOTIDE SEQUENCE</scope>
</reference>